<organism evidence="16 17">
    <name type="scientific">Filifactor villosus</name>
    <dbReference type="NCBI Taxonomy" id="29374"/>
    <lineage>
        <taxon>Bacteria</taxon>
        <taxon>Bacillati</taxon>
        <taxon>Bacillota</taxon>
        <taxon>Clostridia</taxon>
        <taxon>Peptostreptococcales</taxon>
        <taxon>Filifactoraceae</taxon>
        <taxon>Filifactor</taxon>
    </lineage>
</organism>
<evidence type="ECO:0000259" key="13">
    <source>
        <dbReference type="Pfam" id="PF00288"/>
    </source>
</evidence>
<evidence type="ECO:0000256" key="8">
    <source>
        <dbReference type="ARBA" id="ARBA00022842"/>
    </source>
</evidence>
<feature type="binding site" evidence="11">
    <location>
        <position position="162"/>
    </location>
    <ligand>
        <name>Mg(2+)</name>
        <dbReference type="ChEBI" id="CHEBI:18420"/>
    </ligand>
</feature>
<evidence type="ECO:0000256" key="11">
    <source>
        <dbReference type="HAMAP-Rule" id="MF_00246"/>
    </source>
</evidence>
<dbReference type="Proteomes" id="UP001595916">
    <property type="component" value="Unassembled WGS sequence"/>
</dbReference>
<evidence type="ECO:0000259" key="15">
    <source>
        <dbReference type="Pfam" id="PF10509"/>
    </source>
</evidence>
<reference evidence="17" key="1">
    <citation type="journal article" date="2019" name="Int. J. Syst. Evol. Microbiol.">
        <title>The Global Catalogue of Microorganisms (GCM) 10K type strain sequencing project: providing services to taxonomists for standard genome sequencing and annotation.</title>
        <authorList>
            <consortium name="The Broad Institute Genomics Platform"/>
            <consortium name="The Broad Institute Genome Sequencing Center for Infectious Disease"/>
            <person name="Wu L."/>
            <person name="Ma J."/>
        </authorList>
    </citation>
    <scope>NUCLEOTIDE SEQUENCE [LARGE SCALE GENOMIC DNA]</scope>
    <source>
        <strain evidence="17">CCUG 46385</strain>
    </source>
</reference>
<feature type="domain" description="GHMP kinase C-terminal" evidence="14">
    <location>
        <begin position="286"/>
        <end position="365"/>
    </location>
</feature>
<dbReference type="PRINTS" id="PR00959">
    <property type="entry name" value="MEVGALKINASE"/>
</dbReference>
<dbReference type="NCBIfam" id="NF003705">
    <property type="entry name" value="PRK05322.1"/>
    <property type="match status" value="1"/>
</dbReference>
<comment type="caution">
    <text evidence="16">The sequence shown here is derived from an EMBL/GenBank/DDBJ whole genome shotgun (WGS) entry which is preliminary data.</text>
</comment>
<evidence type="ECO:0000313" key="16">
    <source>
        <dbReference type="EMBL" id="MFC4804350.1"/>
    </source>
</evidence>
<evidence type="ECO:0000256" key="9">
    <source>
        <dbReference type="ARBA" id="ARBA00023144"/>
    </source>
</evidence>
<dbReference type="SUPFAM" id="SSF54211">
    <property type="entry name" value="Ribosomal protein S5 domain 2-like"/>
    <property type="match status" value="1"/>
</dbReference>
<dbReference type="PANTHER" id="PTHR10457">
    <property type="entry name" value="MEVALONATE KINASE/GALACTOKINASE"/>
    <property type="match status" value="1"/>
</dbReference>
<dbReference type="SUPFAM" id="SSF55060">
    <property type="entry name" value="GHMP Kinase, C-terminal domain"/>
    <property type="match status" value="1"/>
</dbReference>
<evidence type="ECO:0000256" key="6">
    <source>
        <dbReference type="ARBA" id="ARBA00022777"/>
    </source>
</evidence>
<dbReference type="InterPro" id="IPR013750">
    <property type="entry name" value="GHMP_kinase_C_dom"/>
</dbReference>
<keyword evidence="17" id="KW-1185">Reference proteome</keyword>
<feature type="site" description="Transition state stabilizer" evidence="11">
    <location>
        <position position="28"/>
    </location>
</feature>
<dbReference type="PRINTS" id="PR00473">
    <property type="entry name" value="GALCTOKINASE"/>
</dbReference>
<keyword evidence="9 11" id="KW-0299">Galactose metabolism</keyword>
<dbReference type="RefSeq" id="WP_379787858.1">
    <property type="nucleotide sequence ID" value="NZ_JBHSHL010000014.1"/>
</dbReference>
<dbReference type="PROSITE" id="PS00627">
    <property type="entry name" value="GHMP_KINASES_ATP"/>
    <property type="match status" value="1"/>
</dbReference>
<dbReference type="InterPro" id="IPR006204">
    <property type="entry name" value="GHMP_kinase_N_dom"/>
</dbReference>
<dbReference type="Pfam" id="PF10509">
    <property type="entry name" value="GalKase_gal_bdg"/>
    <property type="match status" value="1"/>
</dbReference>
<feature type="domain" description="GHMP kinase N-terminal" evidence="13">
    <location>
        <begin position="93"/>
        <end position="181"/>
    </location>
</feature>
<dbReference type="InterPro" id="IPR014721">
    <property type="entry name" value="Ribsml_uS5_D2-typ_fold_subgr"/>
</dbReference>
<dbReference type="EMBL" id="JBHSHL010000014">
    <property type="protein sequence ID" value="MFC4804350.1"/>
    <property type="molecule type" value="Genomic_DNA"/>
</dbReference>
<dbReference type="InterPro" id="IPR000705">
    <property type="entry name" value="Galactokinase"/>
</dbReference>
<feature type="domain" description="Galactokinase N-terminal" evidence="15">
    <location>
        <begin position="9"/>
        <end position="58"/>
    </location>
</feature>
<comment type="function">
    <text evidence="11">Catalyzes the transfer of the gamma-phosphate of ATP to D-galactose to form alpha-D-galactose-1-phosphate (Gal-1-P).</text>
</comment>
<comment type="subcellular location">
    <subcellularLocation>
        <location evidence="11">Cytoplasm</location>
    </subcellularLocation>
</comment>
<evidence type="ECO:0000256" key="1">
    <source>
        <dbReference type="ARBA" id="ARBA00006566"/>
    </source>
</evidence>
<name>A0ABV9QJ29_9FIRM</name>
<dbReference type="InterPro" id="IPR020568">
    <property type="entry name" value="Ribosomal_Su5_D2-typ_SF"/>
</dbReference>
<dbReference type="GO" id="GO:0004335">
    <property type="term" value="F:galactokinase activity"/>
    <property type="evidence" value="ECO:0007669"/>
    <property type="project" value="UniProtKB-EC"/>
</dbReference>
<dbReference type="InterPro" id="IPR036554">
    <property type="entry name" value="GHMP_kinase_C_sf"/>
</dbReference>
<evidence type="ECO:0000256" key="10">
    <source>
        <dbReference type="ARBA" id="ARBA00023277"/>
    </source>
</evidence>
<feature type="binding site" evidence="11">
    <location>
        <position position="68"/>
    </location>
    <ligand>
        <name>ATP</name>
        <dbReference type="ChEBI" id="CHEBI:30616"/>
    </ligand>
</feature>
<evidence type="ECO:0000256" key="4">
    <source>
        <dbReference type="ARBA" id="ARBA00022723"/>
    </source>
</evidence>
<accession>A0ABV9QJ29</accession>
<keyword evidence="3 11" id="KW-0808">Transferase</keyword>
<evidence type="ECO:0000313" key="17">
    <source>
        <dbReference type="Proteomes" id="UP001595916"/>
    </source>
</evidence>
<sequence>MMNIQDLEKQFKREFDQVDTKTFFSPSRINIIGEHIDYNGGSVFPCAIEIGTYAIAAKRDDNIISLISTNFSHRDSFEIQSDLIYCEDKQWVNYPMGMVWSMMKRGFKVGGLNILISGNIPNGAGLSSSASLELLIGEIINVLYNDGNIDKMDLVLAGKEMENDFIGVHSGVMDQFVIGMGKKDNAILLDTETLSYGYVPLKLDGYRFVIMNTRKRRELKDSKYNERRQECERAKELLSSLRPLNHLCELDEDEFDSLSYVLTGTLLRRARHVVTENTRVKAVINAIENKDMPELGRLLNASHHSLKEDFEVTGIELDTLVSLAQIQQGCLGARMTGAGFGGCAIALVKNEEVEDFISSVSKAYAEKIGYEGEFFVSGIDDGVREL</sequence>
<dbReference type="Pfam" id="PF00288">
    <property type="entry name" value="GHMP_kinases_N"/>
    <property type="match status" value="1"/>
</dbReference>
<feature type="binding site" evidence="11">
    <location>
        <position position="224"/>
    </location>
    <ligand>
        <name>substrate</name>
    </ligand>
</feature>
<keyword evidence="10 11" id="KW-0119">Carbohydrate metabolism</keyword>
<evidence type="ECO:0000256" key="7">
    <source>
        <dbReference type="ARBA" id="ARBA00022840"/>
    </source>
</evidence>
<keyword evidence="7 11" id="KW-0067">ATP-binding</keyword>
<dbReference type="PANTHER" id="PTHR10457:SF7">
    <property type="entry name" value="GALACTOKINASE-RELATED"/>
    <property type="match status" value="1"/>
</dbReference>
<dbReference type="InterPro" id="IPR022963">
    <property type="entry name" value="Galactokinase_bac"/>
</dbReference>
<dbReference type="InterPro" id="IPR006203">
    <property type="entry name" value="GHMP_knse_ATP-bd_CS"/>
</dbReference>
<dbReference type="NCBIfam" id="TIGR00131">
    <property type="entry name" value="gal_kin"/>
    <property type="match status" value="1"/>
</dbReference>
<evidence type="ECO:0000256" key="12">
    <source>
        <dbReference type="NCBIfam" id="TIGR00131"/>
    </source>
</evidence>
<evidence type="ECO:0000256" key="2">
    <source>
        <dbReference type="ARBA" id="ARBA00022490"/>
    </source>
</evidence>
<keyword evidence="5 11" id="KW-0547">Nucleotide-binding</keyword>
<feature type="active site" description="Proton acceptor" evidence="11">
    <location>
        <position position="174"/>
    </location>
</feature>
<comment type="catalytic activity">
    <reaction evidence="11">
        <text>alpha-D-galactose + ATP = alpha-D-galactose 1-phosphate + ADP + H(+)</text>
        <dbReference type="Rhea" id="RHEA:13553"/>
        <dbReference type="ChEBI" id="CHEBI:15378"/>
        <dbReference type="ChEBI" id="CHEBI:28061"/>
        <dbReference type="ChEBI" id="CHEBI:30616"/>
        <dbReference type="ChEBI" id="CHEBI:58336"/>
        <dbReference type="ChEBI" id="CHEBI:456216"/>
        <dbReference type="EC" id="2.7.1.6"/>
    </reaction>
</comment>
<feature type="binding site" evidence="11">
    <location>
        <begin position="123"/>
        <end position="129"/>
    </location>
    <ligand>
        <name>ATP</name>
        <dbReference type="ChEBI" id="CHEBI:30616"/>
    </ligand>
</feature>
<comment type="pathway">
    <text evidence="11">Carbohydrate metabolism; galactose metabolism.</text>
</comment>
<dbReference type="EC" id="2.7.1.6" evidence="11 12"/>
<dbReference type="PIRSF" id="PIRSF000530">
    <property type="entry name" value="Galactokinase"/>
    <property type="match status" value="1"/>
</dbReference>
<evidence type="ECO:0000259" key="14">
    <source>
        <dbReference type="Pfam" id="PF08544"/>
    </source>
</evidence>
<gene>
    <name evidence="11" type="primary">galK</name>
    <name evidence="16" type="ORF">ACFO4R_04570</name>
</gene>
<feature type="binding site" evidence="11">
    <location>
        <begin position="34"/>
        <end position="37"/>
    </location>
    <ligand>
        <name>substrate</name>
    </ligand>
</feature>
<evidence type="ECO:0000256" key="5">
    <source>
        <dbReference type="ARBA" id="ARBA00022741"/>
    </source>
</evidence>
<keyword evidence="2 11" id="KW-0963">Cytoplasm</keyword>
<dbReference type="InterPro" id="IPR006206">
    <property type="entry name" value="Mevalonate/galactokinase"/>
</dbReference>
<feature type="binding site" evidence="11">
    <location>
        <position position="129"/>
    </location>
    <ligand>
        <name>Mg(2+)</name>
        <dbReference type="ChEBI" id="CHEBI:18420"/>
    </ligand>
</feature>
<keyword evidence="6 11" id="KW-0418">Kinase</keyword>
<dbReference type="Gene3D" id="3.30.230.10">
    <property type="match status" value="1"/>
</dbReference>
<protein>
    <recommendedName>
        <fullName evidence="11 12">Galactokinase</fullName>
        <ecNumber evidence="11 12">2.7.1.6</ecNumber>
    </recommendedName>
    <alternativeName>
        <fullName evidence="11">Galactose kinase</fullName>
    </alternativeName>
</protein>
<keyword evidence="4 11" id="KW-0479">Metal-binding</keyword>
<dbReference type="Pfam" id="PF08544">
    <property type="entry name" value="GHMP_kinases_C"/>
    <property type="match status" value="1"/>
</dbReference>
<dbReference type="HAMAP" id="MF_00246">
    <property type="entry name" value="Galactokinase"/>
    <property type="match status" value="1"/>
</dbReference>
<dbReference type="Gene3D" id="3.30.70.890">
    <property type="entry name" value="GHMP kinase, C-terminal domain"/>
    <property type="match status" value="1"/>
</dbReference>
<proteinExistence type="inferred from homology"/>
<keyword evidence="8 11" id="KW-0460">Magnesium</keyword>
<evidence type="ECO:0000256" key="3">
    <source>
        <dbReference type="ARBA" id="ARBA00022679"/>
    </source>
</evidence>
<dbReference type="InterPro" id="IPR019539">
    <property type="entry name" value="GalKase_N"/>
</dbReference>
<comment type="similarity">
    <text evidence="1 11">Belongs to the GHMP kinase family. GalK subfamily.</text>
</comment>